<dbReference type="eggNOG" id="ENOG502QUNQ">
    <property type="taxonomic scope" value="Eukaryota"/>
</dbReference>
<dbReference type="OMA" id="LHANAYY"/>
<keyword evidence="2" id="KW-0472">Membrane</keyword>
<sequence length="434" mass="51033">MFKIGSNSTRDNPIASSSIKSMSKNASGNRPDRWKHEININGNDKNVKCNYCSKIVSGGIFRFKHHFVETMEDSELVIPFNVIKNLALTRMCQMIGKHRVGYKPPSYHDIRDKISKQAVEKTDLILQEYKDEWKRTSCTIMFNGPKWNVFLYSLDTLDISKPTNKVFKMLDDIVEFVGKENVVQVKISTYIYGISMLINMMKKYTKGRDLIRPGVTRFVTTYLTLACLHELKVILPFGTSQEGRKIKNVILDSRLWKNVSMCLFVSPLMVILILMDSDMKLAMGFMYEEMDCTKEKIKCNFNHIKKIYEDVWKIIDARRDNQLHRSLHANAYYLNPHFHYICKYKKGYIRPWKYWLRMLQKEKNNNLRLKLNNKKTRKMVDFPFDDIQSNDEWITKERDDIDEIEQVRGAYDGENVHLDGVTRDPTLNPFILII</sequence>
<name>V7BTV4_PHAVU</name>
<dbReference type="SUPFAM" id="SSF53098">
    <property type="entry name" value="Ribonuclease H-like"/>
    <property type="match status" value="1"/>
</dbReference>
<dbReference type="Pfam" id="PF04937">
    <property type="entry name" value="DUF659"/>
    <property type="match status" value="1"/>
</dbReference>
<protein>
    <recommendedName>
        <fullName evidence="3">DUF659 domain-containing protein</fullName>
    </recommendedName>
</protein>
<evidence type="ECO:0000256" key="1">
    <source>
        <dbReference type="SAM" id="MobiDB-lite"/>
    </source>
</evidence>
<keyword evidence="5" id="KW-1185">Reference proteome</keyword>
<feature type="transmembrane region" description="Helical" evidence="2">
    <location>
        <begin position="255"/>
        <end position="275"/>
    </location>
</feature>
<dbReference type="PANTHER" id="PTHR32166:SF122">
    <property type="entry name" value="OS09G0499600 PROTEIN"/>
    <property type="match status" value="1"/>
</dbReference>
<reference evidence="5" key="1">
    <citation type="journal article" date="2014" name="Nat. Genet.">
        <title>A reference genome for common bean and genome-wide analysis of dual domestications.</title>
        <authorList>
            <person name="Schmutz J."/>
            <person name="McClean P.E."/>
            <person name="Mamidi S."/>
            <person name="Wu G.A."/>
            <person name="Cannon S.B."/>
            <person name="Grimwood J."/>
            <person name="Jenkins J."/>
            <person name="Shu S."/>
            <person name="Song Q."/>
            <person name="Chavarro C."/>
            <person name="Torres-Torres M."/>
            <person name="Geffroy V."/>
            <person name="Moghaddam S.M."/>
            <person name="Gao D."/>
            <person name="Abernathy B."/>
            <person name="Barry K."/>
            <person name="Blair M."/>
            <person name="Brick M.A."/>
            <person name="Chovatia M."/>
            <person name="Gepts P."/>
            <person name="Goodstein D.M."/>
            <person name="Gonzales M."/>
            <person name="Hellsten U."/>
            <person name="Hyten D.L."/>
            <person name="Jia G."/>
            <person name="Kelly J.D."/>
            <person name="Kudrna D."/>
            <person name="Lee R."/>
            <person name="Richard M.M."/>
            <person name="Miklas P.N."/>
            <person name="Osorno J.M."/>
            <person name="Rodrigues J."/>
            <person name="Thareau V."/>
            <person name="Urrea C.A."/>
            <person name="Wang M."/>
            <person name="Yu Y."/>
            <person name="Zhang M."/>
            <person name="Wing R.A."/>
            <person name="Cregan P.B."/>
            <person name="Rokhsar D.S."/>
            <person name="Jackson S.A."/>
        </authorList>
    </citation>
    <scope>NUCLEOTIDE SEQUENCE [LARGE SCALE GENOMIC DNA]</scope>
    <source>
        <strain evidence="5">cv. G19833</strain>
    </source>
</reference>
<keyword evidence="2" id="KW-1133">Transmembrane helix</keyword>
<dbReference type="AlphaFoldDB" id="V7BTV4"/>
<gene>
    <name evidence="4" type="ORF">PHAVU_005G070400g</name>
</gene>
<keyword evidence="2" id="KW-0812">Transmembrane</keyword>
<evidence type="ECO:0000313" key="5">
    <source>
        <dbReference type="Proteomes" id="UP000000226"/>
    </source>
</evidence>
<dbReference type="EMBL" id="CM002292">
    <property type="protein sequence ID" value="ESW21432.1"/>
    <property type="molecule type" value="Genomic_DNA"/>
</dbReference>
<feature type="compositionally biased region" description="Polar residues" evidence="1">
    <location>
        <begin position="1"/>
        <end position="11"/>
    </location>
</feature>
<evidence type="ECO:0000313" key="4">
    <source>
        <dbReference type="EMBL" id="ESW21432.1"/>
    </source>
</evidence>
<organism evidence="4 5">
    <name type="scientific">Phaseolus vulgaris</name>
    <name type="common">Kidney bean</name>
    <name type="synonym">French bean</name>
    <dbReference type="NCBI Taxonomy" id="3885"/>
    <lineage>
        <taxon>Eukaryota</taxon>
        <taxon>Viridiplantae</taxon>
        <taxon>Streptophyta</taxon>
        <taxon>Embryophyta</taxon>
        <taxon>Tracheophyta</taxon>
        <taxon>Spermatophyta</taxon>
        <taxon>Magnoliopsida</taxon>
        <taxon>eudicotyledons</taxon>
        <taxon>Gunneridae</taxon>
        <taxon>Pentapetalae</taxon>
        <taxon>rosids</taxon>
        <taxon>fabids</taxon>
        <taxon>Fabales</taxon>
        <taxon>Fabaceae</taxon>
        <taxon>Papilionoideae</taxon>
        <taxon>50 kb inversion clade</taxon>
        <taxon>NPAAA clade</taxon>
        <taxon>indigoferoid/millettioid clade</taxon>
        <taxon>Phaseoleae</taxon>
        <taxon>Phaseolus</taxon>
    </lineage>
</organism>
<feature type="domain" description="DUF659" evidence="3">
    <location>
        <begin position="105"/>
        <end position="185"/>
    </location>
</feature>
<dbReference type="Gramene" id="ESW21432">
    <property type="protein sequence ID" value="ESW21432"/>
    <property type="gene ID" value="PHAVU_005G070400g"/>
</dbReference>
<dbReference type="OrthoDB" id="2442898at2759"/>
<evidence type="ECO:0000256" key="2">
    <source>
        <dbReference type="SAM" id="Phobius"/>
    </source>
</evidence>
<feature type="compositionally biased region" description="Low complexity" evidence="1">
    <location>
        <begin position="14"/>
        <end position="27"/>
    </location>
</feature>
<proteinExistence type="predicted"/>
<dbReference type="PANTHER" id="PTHR32166">
    <property type="entry name" value="OSJNBA0013A04.12 PROTEIN"/>
    <property type="match status" value="1"/>
</dbReference>
<dbReference type="InterPro" id="IPR007021">
    <property type="entry name" value="DUF659"/>
</dbReference>
<evidence type="ECO:0000259" key="3">
    <source>
        <dbReference type="Pfam" id="PF04937"/>
    </source>
</evidence>
<dbReference type="STRING" id="3885.V7BTV4"/>
<feature type="region of interest" description="Disordered" evidence="1">
    <location>
        <begin position="1"/>
        <end position="33"/>
    </location>
</feature>
<accession>V7BTV4</accession>
<dbReference type="Proteomes" id="UP000000226">
    <property type="component" value="Chromosome 5"/>
</dbReference>
<dbReference type="InterPro" id="IPR012337">
    <property type="entry name" value="RNaseH-like_sf"/>
</dbReference>